<dbReference type="EMBL" id="AP022325">
    <property type="protein sequence ID" value="BBU47387.1"/>
    <property type="molecule type" value="Genomic_DNA"/>
</dbReference>
<feature type="transmembrane region" description="Helical" evidence="1">
    <location>
        <begin position="12"/>
        <end position="38"/>
    </location>
</feature>
<dbReference type="Proteomes" id="UP000464317">
    <property type="component" value="Chromosome"/>
</dbReference>
<dbReference type="KEGG" id="mfel:JPM2_0800"/>
<keyword evidence="1" id="KW-0472">Membrane</keyword>
<feature type="transmembrane region" description="Helical" evidence="1">
    <location>
        <begin position="104"/>
        <end position="128"/>
    </location>
</feature>
<keyword evidence="1" id="KW-0812">Transmembrane</keyword>
<accession>A0A809RZY8</accession>
<sequence length="144" mass="16464">MNIKKVRKLTWWSLGLNIAMSVILMGFLVIWITVILSASSEYYNHDNSLLDRFDRNTSDPSLSITSLSIPIAILGAGLFFVGIANLVINIIIIKNIYREEELELCFIFLVVGFFFPIFTLISLILILVKLKKLEQKNEPQMEII</sequence>
<keyword evidence="1" id="KW-1133">Transmembrane helix</keyword>
<evidence type="ECO:0000313" key="2">
    <source>
        <dbReference type="EMBL" id="BBU47387.1"/>
    </source>
</evidence>
<feature type="transmembrane region" description="Helical" evidence="1">
    <location>
        <begin position="67"/>
        <end position="92"/>
    </location>
</feature>
<dbReference type="AlphaFoldDB" id="A0A809RZY8"/>
<reference evidence="2 3" key="1">
    <citation type="submission" date="2020-01" db="EMBL/GenBank/DDBJ databases">
        <title>Complete genome sequence of Mycoplasma felis strain Myco-2.</title>
        <authorList>
            <person name="Kinoshita Y."/>
            <person name="Niwa H."/>
            <person name="Uchida-Fujii E."/>
            <person name="Nukada T."/>
        </authorList>
    </citation>
    <scope>NUCLEOTIDE SEQUENCE [LARGE SCALE GENOMIC DNA]</scope>
    <source>
        <strain evidence="2 3">Myco-2</strain>
    </source>
</reference>
<organism evidence="2 3">
    <name type="scientific">Mycoplasmopsis felis</name>
    <dbReference type="NCBI Taxonomy" id="33923"/>
    <lineage>
        <taxon>Bacteria</taxon>
        <taxon>Bacillati</taxon>
        <taxon>Mycoplasmatota</taxon>
        <taxon>Mycoplasmoidales</taxon>
        <taxon>Metamycoplasmataceae</taxon>
        <taxon>Mycoplasmopsis</taxon>
    </lineage>
</organism>
<evidence type="ECO:0008006" key="4">
    <source>
        <dbReference type="Google" id="ProtNLM"/>
    </source>
</evidence>
<dbReference type="RefSeq" id="WP_161552917.1">
    <property type="nucleotide sequence ID" value="NZ_AP022325.1"/>
</dbReference>
<name>A0A809RZY8_9BACT</name>
<gene>
    <name evidence="2" type="ORF">JPM2_0800</name>
</gene>
<protein>
    <recommendedName>
        <fullName evidence="4">DUF4064 domain-containing protein</fullName>
    </recommendedName>
</protein>
<evidence type="ECO:0000313" key="3">
    <source>
        <dbReference type="Proteomes" id="UP000464317"/>
    </source>
</evidence>
<proteinExistence type="predicted"/>
<evidence type="ECO:0000256" key="1">
    <source>
        <dbReference type="SAM" id="Phobius"/>
    </source>
</evidence>
<keyword evidence="3" id="KW-1185">Reference proteome</keyword>